<evidence type="ECO:0000259" key="4">
    <source>
        <dbReference type="SMART" id="SM00822"/>
    </source>
</evidence>
<comment type="similarity">
    <text evidence="1">Belongs to the short-chain dehydrogenases/reductases (SDR) family.</text>
</comment>
<sequence>MDTEQHQLASSQDAPLPPVVLITGALAGIGRATALAFARLGSRVVVSGRRPDAGEALAEELRALGAEARFVAADVRSEEDVSKLVEQAVESFGRLDVAVNNAGTEGTPGPLTGQTLESYDSVFDTNVRGTLLPMKYELRVMQRQGFGSIVNISSTMGERGAGNMSIYVGSKHAVEGITKSAAIEAAAYGVRVNAVAPGPTETAMLDRLTNTPAGKAAFYATVPLRRAGTPEEIAEAIVFVASEKASFITGQIVRVNGGRTAS</sequence>
<dbReference type="PRINTS" id="PR00080">
    <property type="entry name" value="SDRFAMILY"/>
</dbReference>
<dbReference type="CDD" id="cd05233">
    <property type="entry name" value="SDR_c"/>
    <property type="match status" value="1"/>
</dbReference>
<dbReference type="InterPro" id="IPR020904">
    <property type="entry name" value="Sc_DH/Rdtase_CS"/>
</dbReference>
<dbReference type="InterPro" id="IPR036291">
    <property type="entry name" value="NAD(P)-bd_dom_sf"/>
</dbReference>
<dbReference type="SUPFAM" id="SSF51735">
    <property type="entry name" value="NAD(P)-binding Rossmann-fold domains"/>
    <property type="match status" value="1"/>
</dbReference>
<organism evidence="5 6">
    <name type="scientific">Paraburkholderia xenovorans (strain LB400)</name>
    <dbReference type="NCBI Taxonomy" id="266265"/>
    <lineage>
        <taxon>Bacteria</taxon>
        <taxon>Pseudomonadati</taxon>
        <taxon>Pseudomonadota</taxon>
        <taxon>Betaproteobacteria</taxon>
        <taxon>Burkholderiales</taxon>
        <taxon>Burkholderiaceae</taxon>
        <taxon>Paraburkholderia</taxon>
    </lineage>
</organism>
<dbReference type="Proteomes" id="UP000001817">
    <property type="component" value="Chromosome 2"/>
</dbReference>
<dbReference type="InterPro" id="IPR057326">
    <property type="entry name" value="KR_dom"/>
</dbReference>
<gene>
    <name evidence="5" type="ORF">Bxe_B0264</name>
</gene>
<keyword evidence="3" id="KW-0520">NAD</keyword>
<dbReference type="OrthoDB" id="9178657at2"/>
<dbReference type="Pfam" id="PF13561">
    <property type="entry name" value="adh_short_C2"/>
    <property type="match status" value="1"/>
</dbReference>
<name>Q13JQ7_PARXL</name>
<dbReference type="Gene3D" id="3.40.50.720">
    <property type="entry name" value="NAD(P)-binding Rossmann-like Domain"/>
    <property type="match status" value="1"/>
</dbReference>
<dbReference type="eggNOG" id="COG1028">
    <property type="taxonomic scope" value="Bacteria"/>
</dbReference>
<reference evidence="5 6" key="1">
    <citation type="journal article" date="2006" name="Proc. Natl. Acad. Sci. U.S.A.">
        <title>Burkholderia xenovorans LB400 harbors a multi-replicon, 9.73-Mbp genome shaped for versatility.</title>
        <authorList>
            <person name="Chain P.S."/>
            <person name="Denef V.J."/>
            <person name="Konstantinidis K.T."/>
            <person name="Vergez L.M."/>
            <person name="Agullo L."/>
            <person name="Reyes V.L."/>
            <person name="Hauser L."/>
            <person name="Cordova M."/>
            <person name="Gomez L."/>
            <person name="Gonzalez M."/>
            <person name="Land M."/>
            <person name="Lao V."/>
            <person name="Larimer F."/>
            <person name="LiPuma J.J."/>
            <person name="Mahenthiralingam E."/>
            <person name="Malfatti S.A."/>
            <person name="Marx C.J."/>
            <person name="Parnell J.J."/>
            <person name="Ramette A."/>
            <person name="Richardson P."/>
            <person name="Seeger M."/>
            <person name="Smith D."/>
            <person name="Spilker T."/>
            <person name="Sul W.J."/>
            <person name="Tsoi T.V."/>
            <person name="Ulrich L.E."/>
            <person name="Zhulin I.B."/>
            <person name="Tiedje J.M."/>
        </authorList>
    </citation>
    <scope>NUCLEOTIDE SEQUENCE [LARGE SCALE GENOMIC DNA]</scope>
    <source>
        <strain evidence="5 6">LB400</strain>
    </source>
</reference>
<evidence type="ECO:0000256" key="1">
    <source>
        <dbReference type="ARBA" id="ARBA00006484"/>
    </source>
</evidence>
<dbReference type="GO" id="GO:0016491">
    <property type="term" value="F:oxidoreductase activity"/>
    <property type="evidence" value="ECO:0007669"/>
    <property type="project" value="UniProtKB-KW"/>
</dbReference>
<dbReference type="PROSITE" id="PS00061">
    <property type="entry name" value="ADH_SHORT"/>
    <property type="match status" value="1"/>
</dbReference>
<evidence type="ECO:0000313" key="5">
    <source>
        <dbReference type="EMBL" id="ABE35682.1"/>
    </source>
</evidence>
<evidence type="ECO:0000313" key="6">
    <source>
        <dbReference type="Proteomes" id="UP000001817"/>
    </source>
</evidence>
<accession>Q13JQ7</accession>
<evidence type="ECO:0000256" key="2">
    <source>
        <dbReference type="ARBA" id="ARBA00023002"/>
    </source>
</evidence>
<dbReference type="PATRIC" id="fig|266265.5.peg.7535"/>
<feature type="domain" description="Ketoreductase" evidence="4">
    <location>
        <begin position="18"/>
        <end position="215"/>
    </location>
</feature>
<dbReference type="FunFam" id="3.40.50.720:FF:000084">
    <property type="entry name" value="Short-chain dehydrogenase reductase"/>
    <property type="match status" value="1"/>
</dbReference>
<protein>
    <submittedName>
        <fullName evidence="5">Short-chain dehydrogenase</fullName>
    </submittedName>
</protein>
<dbReference type="PRINTS" id="PR00081">
    <property type="entry name" value="GDHRDH"/>
</dbReference>
<dbReference type="RefSeq" id="WP_011492955.1">
    <property type="nucleotide sequence ID" value="NC_007952.1"/>
</dbReference>
<dbReference type="EMBL" id="CP000271">
    <property type="protein sequence ID" value="ABE35682.1"/>
    <property type="molecule type" value="Genomic_DNA"/>
</dbReference>
<proteinExistence type="inferred from homology"/>
<keyword evidence="2" id="KW-0560">Oxidoreductase</keyword>
<dbReference type="SMART" id="SM00822">
    <property type="entry name" value="PKS_KR"/>
    <property type="match status" value="1"/>
</dbReference>
<dbReference type="InterPro" id="IPR002347">
    <property type="entry name" value="SDR_fam"/>
</dbReference>
<dbReference type="STRING" id="266265.Bxe_B0264"/>
<dbReference type="AlphaFoldDB" id="Q13JQ7"/>
<dbReference type="NCBIfam" id="NF005559">
    <property type="entry name" value="PRK07231.1"/>
    <property type="match status" value="1"/>
</dbReference>
<dbReference type="PANTHER" id="PTHR24321">
    <property type="entry name" value="DEHYDROGENASES, SHORT CHAIN"/>
    <property type="match status" value="1"/>
</dbReference>
<dbReference type="KEGG" id="bxe:Bxe_B0264"/>
<keyword evidence="6" id="KW-1185">Reference proteome</keyword>
<evidence type="ECO:0000256" key="3">
    <source>
        <dbReference type="ARBA" id="ARBA00023027"/>
    </source>
</evidence>
<dbReference type="PANTHER" id="PTHR24321:SF8">
    <property type="entry name" value="ESTRADIOL 17-BETA-DEHYDROGENASE 8-RELATED"/>
    <property type="match status" value="1"/>
</dbReference>